<evidence type="ECO:0000256" key="5">
    <source>
        <dbReference type="ARBA" id="ARBA00023136"/>
    </source>
</evidence>
<evidence type="ECO:0000259" key="7">
    <source>
        <dbReference type="Pfam" id="PF13396"/>
    </source>
</evidence>
<keyword evidence="4 6" id="KW-1133">Transmembrane helix</keyword>
<evidence type="ECO:0000256" key="6">
    <source>
        <dbReference type="SAM" id="Phobius"/>
    </source>
</evidence>
<dbReference type="EMBL" id="BMNI01000001">
    <property type="protein sequence ID" value="GGO86296.1"/>
    <property type="molecule type" value="Genomic_DNA"/>
</dbReference>
<evidence type="ECO:0000313" key="8">
    <source>
        <dbReference type="EMBL" id="GGO86296.1"/>
    </source>
</evidence>
<feature type="domain" description="Cardiolipin synthase N-terminal" evidence="7">
    <location>
        <begin position="20"/>
        <end position="64"/>
    </location>
</feature>
<sequence>MNASPAVLLPTLLVTVALTFWAWCLVDLVRTDERDVRALSKPAWLVIVVLGSAVGGAFWCVLGRPAQG</sequence>
<comment type="subcellular location">
    <subcellularLocation>
        <location evidence="1">Cell membrane</location>
        <topology evidence="1">Multi-pass membrane protein</topology>
    </subcellularLocation>
</comment>
<evidence type="ECO:0000256" key="2">
    <source>
        <dbReference type="ARBA" id="ARBA00022475"/>
    </source>
</evidence>
<organism evidence="8 9">
    <name type="scientific">Nocardioides phosphati</name>
    <dbReference type="NCBI Taxonomy" id="1867775"/>
    <lineage>
        <taxon>Bacteria</taxon>
        <taxon>Bacillati</taxon>
        <taxon>Actinomycetota</taxon>
        <taxon>Actinomycetes</taxon>
        <taxon>Propionibacteriales</taxon>
        <taxon>Nocardioidaceae</taxon>
        <taxon>Nocardioides</taxon>
    </lineage>
</organism>
<name>A0ABQ2N8V6_9ACTN</name>
<evidence type="ECO:0000256" key="3">
    <source>
        <dbReference type="ARBA" id="ARBA00022692"/>
    </source>
</evidence>
<reference evidence="9" key="1">
    <citation type="journal article" date="2019" name="Int. J. Syst. Evol. Microbiol.">
        <title>The Global Catalogue of Microorganisms (GCM) 10K type strain sequencing project: providing services to taxonomists for standard genome sequencing and annotation.</title>
        <authorList>
            <consortium name="The Broad Institute Genomics Platform"/>
            <consortium name="The Broad Institute Genome Sequencing Center for Infectious Disease"/>
            <person name="Wu L."/>
            <person name="Ma J."/>
        </authorList>
    </citation>
    <scope>NUCLEOTIDE SEQUENCE [LARGE SCALE GENOMIC DNA]</scope>
    <source>
        <strain evidence="9">CGMCC 4.7371</strain>
    </source>
</reference>
<proteinExistence type="predicted"/>
<keyword evidence="9" id="KW-1185">Reference proteome</keyword>
<gene>
    <name evidence="8" type="ORF">GCM10011584_08270</name>
</gene>
<accession>A0ABQ2N8V6</accession>
<feature type="transmembrane region" description="Helical" evidence="6">
    <location>
        <begin position="43"/>
        <end position="62"/>
    </location>
</feature>
<keyword evidence="2" id="KW-1003">Cell membrane</keyword>
<dbReference type="Proteomes" id="UP000655410">
    <property type="component" value="Unassembled WGS sequence"/>
</dbReference>
<protein>
    <recommendedName>
        <fullName evidence="7">Cardiolipin synthase N-terminal domain-containing protein</fullName>
    </recommendedName>
</protein>
<dbReference type="RefSeq" id="WP_188782673.1">
    <property type="nucleotide sequence ID" value="NZ_BMNI01000001.1"/>
</dbReference>
<comment type="caution">
    <text evidence="8">The sequence shown here is derived from an EMBL/GenBank/DDBJ whole genome shotgun (WGS) entry which is preliminary data.</text>
</comment>
<dbReference type="InterPro" id="IPR027379">
    <property type="entry name" value="CLS_N"/>
</dbReference>
<evidence type="ECO:0000256" key="4">
    <source>
        <dbReference type="ARBA" id="ARBA00022989"/>
    </source>
</evidence>
<evidence type="ECO:0000256" key="1">
    <source>
        <dbReference type="ARBA" id="ARBA00004651"/>
    </source>
</evidence>
<keyword evidence="5 6" id="KW-0472">Membrane</keyword>
<keyword evidence="3 6" id="KW-0812">Transmembrane</keyword>
<dbReference type="Pfam" id="PF13396">
    <property type="entry name" value="PLDc_N"/>
    <property type="match status" value="1"/>
</dbReference>
<evidence type="ECO:0000313" key="9">
    <source>
        <dbReference type="Proteomes" id="UP000655410"/>
    </source>
</evidence>